<dbReference type="InterPro" id="IPR006442">
    <property type="entry name" value="Antitoxin_Phd/YefM"/>
</dbReference>
<comment type="similarity">
    <text evidence="1">Belongs to the phD/YefM antitoxin family.</text>
</comment>
<gene>
    <name evidence="2" type="ORF">LCGC14_2152830</name>
</gene>
<accession>A0A0F9DUY4</accession>
<dbReference type="SUPFAM" id="SSF143120">
    <property type="entry name" value="YefM-like"/>
    <property type="match status" value="1"/>
</dbReference>
<reference evidence="2" key="1">
    <citation type="journal article" date="2015" name="Nature">
        <title>Complex archaea that bridge the gap between prokaryotes and eukaryotes.</title>
        <authorList>
            <person name="Spang A."/>
            <person name="Saw J.H."/>
            <person name="Jorgensen S.L."/>
            <person name="Zaremba-Niedzwiedzka K."/>
            <person name="Martijn J."/>
            <person name="Lind A.E."/>
            <person name="van Eijk R."/>
            <person name="Schleper C."/>
            <person name="Guy L."/>
            <person name="Ettema T.J."/>
        </authorList>
    </citation>
    <scope>NUCLEOTIDE SEQUENCE</scope>
</reference>
<name>A0A0F9DUY4_9ZZZZ</name>
<dbReference type="Gene3D" id="3.40.1620.10">
    <property type="entry name" value="YefM-like domain"/>
    <property type="match status" value="1"/>
</dbReference>
<protein>
    <recommendedName>
        <fullName evidence="3">Antitoxin</fullName>
    </recommendedName>
</protein>
<evidence type="ECO:0008006" key="3">
    <source>
        <dbReference type="Google" id="ProtNLM"/>
    </source>
</evidence>
<comment type="caution">
    <text evidence="2">The sequence shown here is derived from an EMBL/GenBank/DDBJ whole genome shotgun (WGS) entry which is preliminary data.</text>
</comment>
<dbReference type="AlphaFoldDB" id="A0A0F9DUY4"/>
<dbReference type="Pfam" id="PF02604">
    <property type="entry name" value="PhdYeFM_antitox"/>
    <property type="match status" value="1"/>
</dbReference>
<dbReference type="InterPro" id="IPR036165">
    <property type="entry name" value="YefM-like_sf"/>
</dbReference>
<dbReference type="EMBL" id="LAZR01027464">
    <property type="protein sequence ID" value="KKL65653.1"/>
    <property type="molecule type" value="Genomic_DNA"/>
</dbReference>
<evidence type="ECO:0000313" key="2">
    <source>
        <dbReference type="EMBL" id="KKL65653.1"/>
    </source>
</evidence>
<evidence type="ECO:0000256" key="1">
    <source>
        <dbReference type="ARBA" id="ARBA00009981"/>
    </source>
</evidence>
<sequence>MEKVNALQIRNNLGQILDRLNKKGEPILISKAHKIRAVLVTPEQFEKRFLDWQSQDKKKRLLNAVKELRGKRVGNLTSLSVLRELRGYKN</sequence>
<proteinExistence type="inferred from homology"/>
<organism evidence="2">
    <name type="scientific">marine sediment metagenome</name>
    <dbReference type="NCBI Taxonomy" id="412755"/>
    <lineage>
        <taxon>unclassified sequences</taxon>
        <taxon>metagenomes</taxon>
        <taxon>ecological metagenomes</taxon>
    </lineage>
</organism>